<feature type="domain" description="Phosphatidylinositol-specific phospholipase C X" evidence="3">
    <location>
        <begin position="43"/>
        <end position="183"/>
    </location>
</feature>
<dbReference type="SMART" id="SM00148">
    <property type="entry name" value="PLCXc"/>
    <property type="match status" value="1"/>
</dbReference>
<dbReference type="InterPro" id="IPR051057">
    <property type="entry name" value="PI-PLC_domain"/>
</dbReference>
<dbReference type="Pfam" id="PF00388">
    <property type="entry name" value="PI-PLC-X"/>
    <property type="match status" value="1"/>
</dbReference>
<feature type="signal peptide" evidence="2">
    <location>
        <begin position="1"/>
        <end position="21"/>
    </location>
</feature>
<dbReference type="Gene3D" id="3.20.20.190">
    <property type="entry name" value="Phosphatidylinositol (PI) phosphodiesterase"/>
    <property type="match status" value="1"/>
</dbReference>
<accession>A0A3B4X6M7</accession>
<evidence type="ECO:0000259" key="3">
    <source>
        <dbReference type="SMART" id="SM00148"/>
    </source>
</evidence>
<feature type="region of interest" description="Disordered" evidence="1">
    <location>
        <begin position="287"/>
        <end position="359"/>
    </location>
</feature>
<dbReference type="Proteomes" id="UP000261360">
    <property type="component" value="Unplaced"/>
</dbReference>
<feature type="compositionally biased region" description="Basic residues" evidence="1">
    <location>
        <begin position="349"/>
        <end position="359"/>
    </location>
</feature>
<name>A0A3B4X6M7_SERLL</name>
<reference evidence="4" key="2">
    <citation type="submission" date="2025-09" db="UniProtKB">
        <authorList>
            <consortium name="Ensembl"/>
        </authorList>
    </citation>
    <scope>IDENTIFICATION</scope>
</reference>
<feature type="chain" id="PRO_5017460166" description="Phosphatidylinositol-specific phospholipase C X domain-containing protein" evidence="2">
    <location>
        <begin position="22"/>
        <end position="359"/>
    </location>
</feature>
<dbReference type="AlphaFoldDB" id="A0A3B4X6M7"/>
<evidence type="ECO:0000256" key="2">
    <source>
        <dbReference type="SAM" id="SignalP"/>
    </source>
</evidence>
<dbReference type="PANTHER" id="PTHR13593:SF113">
    <property type="entry name" value="SI:DKEY-266F7.9"/>
    <property type="match status" value="1"/>
</dbReference>
<keyword evidence="2" id="KW-0732">Signal</keyword>
<dbReference type="InterPro" id="IPR000909">
    <property type="entry name" value="PLipase_C_PInositol-sp_X_dom"/>
</dbReference>
<reference evidence="4" key="1">
    <citation type="submission" date="2025-08" db="UniProtKB">
        <authorList>
            <consortium name="Ensembl"/>
        </authorList>
    </citation>
    <scope>IDENTIFICATION</scope>
</reference>
<evidence type="ECO:0000256" key="1">
    <source>
        <dbReference type="SAM" id="MobiDB-lite"/>
    </source>
</evidence>
<dbReference type="GO" id="GO:0008081">
    <property type="term" value="F:phosphoric diester hydrolase activity"/>
    <property type="evidence" value="ECO:0007669"/>
    <property type="project" value="InterPro"/>
</dbReference>
<dbReference type="InterPro" id="IPR017946">
    <property type="entry name" value="PLC-like_Pdiesterase_TIM-brl"/>
</dbReference>
<protein>
    <recommendedName>
        <fullName evidence="3">Phosphatidylinositol-specific phospholipase C X domain-containing protein</fullName>
    </recommendedName>
</protein>
<dbReference type="PANTHER" id="PTHR13593">
    <property type="match status" value="1"/>
</dbReference>
<dbReference type="SUPFAM" id="SSF51695">
    <property type="entry name" value="PLC-like phosphodiesterases"/>
    <property type="match status" value="1"/>
</dbReference>
<evidence type="ECO:0000313" key="5">
    <source>
        <dbReference type="Proteomes" id="UP000261360"/>
    </source>
</evidence>
<dbReference type="PROSITE" id="PS50007">
    <property type="entry name" value="PIPLC_X_DOMAIN"/>
    <property type="match status" value="1"/>
</dbReference>
<dbReference type="GO" id="GO:0006629">
    <property type="term" value="P:lipid metabolic process"/>
    <property type="evidence" value="ECO:0007669"/>
    <property type="project" value="InterPro"/>
</dbReference>
<dbReference type="GeneTree" id="ENSGT00390000010118"/>
<sequence>AMFSFCYMLFFELLLFYKCSGFNDNPTIDPRLYNPGWMKSIPDETPLSAISIPGTHGSLSLYGGPLAKCQVWTLDKQLKVGLRFFDVHAGIWLQTQEDIYIWDSHWILSQHIRFDEALRIIFNFLNVHSSETVLLKVTLHGVFKGKVVTLMKKVIEKNRNKIWTGLSVPNMQQARGKIVLLQSDTFRPGAKNSFSLFFENHRLINAEDKIRKLKPHLCDHHIVLTDIAASRFKSPKWLAQTINKQLYDFVVQHMKSSLNQGCLGVLSMNFPSVDLIKKIIQIKQCDCGKPKSPTSELGKPETDPNSEPESAEHKPHLINPPDTMPAEVPESHPAVLPKIPLQVEQKPKPQWRKPNCHRG</sequence>
<proteinExistence type="predicted"/>
<organism evidence="4 5">
    <name type="scientific">Seriola lalandi dorsalis</name>
    <dbReference type="NCBI Taxonomy" id="1841481"/>
    <lineage>
        <taxon>Eukaryota</taxon>
        <taxon>Metazoa</taxon>
        <taxon>Chordata</taxon>
        <taxon>Craniata</taxon>
        <taxon>Vertebrata</taxon>
        <taxon>Euteleostomi</taxon>
        <taxon>Actinopterygii</taxon>
        <taxon>Neopterygii</taxon>
        <taxon>Teleostei</taxon>
        <taxon>Neoteleostei</taxon>
        <taxon>Acanthomorphata</taxon>
        <taxon>Carangaria</taxon>
        <taxon>Carangiformes</taxon>
        <taxon>Carangidae</taxon>
        <taxon>Seriola</taxon>
    </lineage>
</organism>
<keyword evidence="5" id="KW-1185">Reference proteome</keyword>
<dbReference type="Ensembl" id="ENSSLDT00000012113.1">
    <property type="protein sequence ID" value="ENSSLDP00000011690.1"/>
    <property type="gene ID" value="ENSSLDG00000009301.1"/>
</dbReference>
<evidence type="ECO:0000313" key="4">
    <source>
        <dbReference type="Ensembl" id="ENSSLDP00000011690.1"/>
    </source>
</evidence>